<gene>
    <name evidence="4" type="primary">rlmJ</name>
    <name evidence="4" type="ORF">AK812_SmicGene36562</name>
</gene>
<dbReference type="SUPFAM" id="SSF52058">
    <property type="entry name" value="L domain-like"/>
    <property type="match status" value="1"/>
</dbReference>
<evidence type="ECO:0000256" key="2">
    <source>
        <dbReference type="SAM" id="MobiDB-lite"/>
    </source>
</evidence>
<dbReference type="Pfam" id="PF04378">
    <property type="entry name" value="RsmJ"/>
    <property type="match status" value="1"/>
</dbReference>
<feature type="coiled-coil region" evidence="1">
    <location>
        <begin position="2826"/>
        <end position="2868"/>
    </location>
</feature>
<dbReference type="InterPro" id="IPR013103">
    <property type="entry name" value="RVT_2"/>
</dbReference>
<feature type="region of interest" description="Disordered" evidence="2">
    <location>
        <begin position="467"/>
        <end position="550"/>
    </location>
</feature>
<feature type="compositionally biased region" description="Basic and acidic residues" evidence="2">
    <location>
        <begin position="945"/>
        <end position="956"/>
    </location>
</feature>
<organism evidence="4 5">
    <name type="scientific">Symbiodinium microadriaticum</name>
    <name type="common">Dinoflagellate</name>
    <name type="synonym">Zooxanthella microadriatica</name>
    <dbReference type="NCBI Taxonomy" id="2951"/>
    <lineage>
        <taxon>Eukaryota</taxon>
        <taxon>Sar</taxon>
        <taxon>Alveolata</taxon>
        <taxon>Dinophyceae</taxon>
        <taxon>Suessiales</taxon>
        <taxon>Symbiodiniaceae</taxon>
        <taxon>Symbiodinium</taxon>
    </lineage>
</organism>
<evidence type="ECO:0000256" key="1">
    <source>
        <dbReference type="SAM" id="Coils"/>
    </source>
</evidence>
<dbReference type="InterPro" id="IPR036397">
    <property type="entry name" value="RNaseH_sf"/>
</dbReference>
<dbReference type="InterPro" id="IPR029063">
    <property type="entry name" value="SAM-dependent_MTases_sf"/>
</dbReference>
<feature type="compositionally biased region" description="Low complexity" evidence="2">
    <location>
        <begin position="298"/>
        <end position="313"/>
    </location>
</feature>
<dbReference type="Proteomes" id="UP000186817">
    <property type="component" value="Unassembled WGS sequence"/>
</dbReference>
<dbReference type="OrthoDB" id="1904536at2759"/>
<feature type="region of interest" description="Disordered" evidence="2">
    <location>
        <begin position="2920"/>
        <end position="2946"/>
    </location>
</feature>
<feature type="compositionally biased region" description="Basic and acidic residues" evidence="2">
    <location>
        <begin position="686"/>
        <end position="698"/>
    </location>
</feature>
<evidence type="ECO:0000259" key="3">
    <source>
        <dbReference type="PROSITE" id="PS50994"/>
    </source>
</evidence>
<dbReference type="InterPro" id="IPR007473">
    <property type="entry name" value="RlmJ"/>
</dbReference>
<feature type="compositionally biased region" description="Basic and acidic residues" evidence="2">
    <location>
        <begin position="2920"/>
        <end position="2935"/>
    </location>
</feature>
<accession>A0A1Q9CIJ4</accession>
<dbReference type="InterPro" id="IPR032675">
    <property type="entry name" value="LRR_dom_sf"/>
</dbReference>
<dbReference type="Pfam" id="PF07727">
    <property type="entry name" value="RVT_2"/>
    <property type="match status" value="1"/>
</dbReference>
<keyword evidence="4" id="KW-0489">Methyltransferase</keyword>
<dbReference type="EMBL" id="LSRX01001170">
    <property type="protein sequence ID" value="OLP82755.1"/>
    <property type="molecule type" value="Genomic_DNA"/>
</dbReference>
<feature type="region of interest" description="Disordered" evidence="2">
    <location>
        <begin position="939"/>
        <end position="971"/>
    </location>
</feature>
<name>A0A1Q9CIJ4_SYMMI</name>
<dbReference type="SUPFAM" id="SSF53335">
    <property type="entry name" value="S-adenosyl-L-methionine-dependent methyltransferases"/>
    <property type="match status" value="1"/>
</dbReference>
<dbReference type="PROSITE" id="PS50994">
    <property type="entry name" value="INTEGRASE"/>
    <property type="match status" value="1"/>
</dbReference>
<dbReference type="GO" id="GO:0070475">
    <property type="term" value="P:rRNA base methylation"/>
    <property type="evidence" value="ECO:0007669"/>
    <property type="project" value="InterPro"/>
</dbReference>
<feature type="region of interest" description="Disordered" evidence="2">
    <location>
        <begin position="660"/>
        <end position="698"/>
    </location>
</feature>
<dbReference type="GO" id="GO:0036307">
    <property type="term" value="F:23S rRNA (adenine(2030)-N(6))-methyltransferase activity"/>
    <property type="evidence" value="ECO:0007669"/>
    <property type="project" value="TreeGrafter"/>
</dbReference>
<keyword evidence="1" id="KW-0175">Coiled coil</keyword>
<feature type="region of interest" description="Disordered" evidence="2">
    <location>
        <begin position="576"/>
        <end position="619"/>
    </location>
</feature>
<dbReference type="GO" id="GO:0015074">
    <property type="term" value="P:DNA integration"/>
    <property type="evidence" value="ECO:0007669"/>
    <property type="project" value="InterPro"/>
</dbReference>
<dbReference type="Gene3D" id="3.30.420.10">
    <property type="entry name" value="Ribonuclease H-like superfamily/Ribonuclease H"/>
    <property type="match status" value="1"/>
</dbReference>
<feature type="compositionally biased region" description="Acidic residues" evidence="2">
    <location>
        <begin position="1935"/>
        <end position="1944"/>
    </location>
</feature>
<evidence type="ECO:0000313" key="4">
    <source>
        <dbReference type="EMBL" id="OLP82755.1"/>
    </source>
</evidence>
<evidence type="ECO:0000313" key="5">
    <source>
        <dbReference type="Proteomes" id="UP000186817"/>
    </source>
</evidence>
<protein>
    <submittedName>
        <fullName evidence="4">Ribosomal RNA large subunit methyltransferase J</fullName>
    </submittedName>
</protein>
<feature type="region of interest" description="Disordered" evidence="2">
    <location>
        <begin position="281"/>
        <end position="328"/>
    </location>
</feature>
<feature type="compositionally biased region" description="Basic and acidic residues" evidence="2">
    <location>
        <begin position="585"/>
        <end position="594"/>
    </location>
</feature>
<feature type="compositionally biased region" description="Basic and acidic residues" evidence="2">
    <location>
        <begin position="522"/>
        <end position="547"/>
    </location>
</feature>
<dbReference type="Gene3D" id="3.80.10.10">
    <property type="entry name" value="Ribonuclease Inhibitor"/>
    <property type="match status" value="1"/>
</dbReference>
<dbReference type="Gene3D" id="3.40.50.150">
    <property type="entry name" value="Vaccinia Virus protein VP39"/>
    <property type="match status" value="1"/>
</dbReference>
<keyword evidence="5" id="KW-1185">Reference proteome</keyword>
<dbReference type="PANTHER" id="PTHR37426:SF1">
    <property type="entry name" value="RIBOSOMAL RNA LARGE SUBUNIT METHYLTRANSFERASE J"/>
    <property type="match status" value="1"/>
</dbReference>
<reference evidence="4 5" key="1">
    <citation type="submission" date="2016-02" db="EMBL/GenBank/DDBJ databases">
        <title>Genome analysis of coral dinoflagellate symbionts highlights evolutionary adaptations to a symbiotic lifestyle.</title>
        <authorList>
            <person name="Aranda M."/>
            <person name="Li Y."/>
            <person name="Liew Y.J."/>
            <person name="Baumgarten S."/>
            <person name="Simakov O."/>
            <person name="Wilson M."/>
            <person name="Piel J."/>
            <person name="Ashoor H."/>
            <person name="Bougouffa S."/>
            <person name="Bajic V.B."/>
            <person name="Ryu T."/>
            <person name="Ravasi T."/>
            <person name="Bayer T."/>
            <person name="Micklem G."/>
            <person name="Kim H."/>
            <person name="Bhak J."/>
            <person name="Lajeunesse T.C."/>
            <person name="Voolstra C.R."/>
        </authorList>
    </citation>
    <scope>NUCLEOTIDE SEQUENCE [LARGE SCALE GENOMIC DNA]</scope>
    <source>
        <strain evidence="4 5">CCMP2467</strain>
    </source>
</reference>
<dbReference type="SUPFAM" id="SSF53098">
    <property type="entry name" value="Ribonuclease H-like"/>
    <property type="match status" value="1"/>
</dbReference>
<dbReference type="InterPro" id="IPR001584">
    <property type="entry name" value="Integrase_cat-core"/>
</dbReference>
<keyword evidence="4" id="KW-0808">Transferase</keyword>
<feature type="domain" description="Integrase catalytic" evidence="3">
    <location>
        <begin position="1220"/>
        <end position="1384"/>
    </location>
</feature>
<comment type="caution">
    <text evidence="4">The sequence shown here is derived from an EMBL/GenBank/DDBJ whole genome shotgun (WGS) entry which is preliminary data.</text>
</comment>
<feature type="region of interest" description="Disordered" evidence="2">
    <location>
        <begin position="2326"/>
        <end position="2372"/>
    </location>
</feature>
<feature type="region of interest" description="Disordered" evidence="2">
    <location>
        <begin position="1927"/>
        <end position="1952"/>
    </location>
</feature>
<dbReference type="InterPro" id="IPR012337">
    <property type="entry name" value="RNaseH-like_sf"/>
</dbReference>
<dbReference type="GO" id="GO:0005829">
    <property type="term" value="C:cytosol"/>
    <property type="evidence" value="ECO:0007669"/>
    <property type="project" value="TreeGrafter"/>
</dbReference>
<proteinExistence type="predicted"/>
<dbReference type="GO" id="GO:0003676">
    <property type="term" value="F:nucleic acid binding"/>
    <property type="evidence" value="ECO:0007669"/>
    <property type="project" value="InterPro"/>
</dbReference>
<sequence length="3041" mass="337595">MNNTEEPQGMIACHIEYSMFEHTSTGLSWQKFVEISESETTEGKYGIPRFDGSLHLLQEYSYRADRRPQGPSVVKAIKEETLSTDKGGQRGSREGGILSRQYGEPMSTYILRRKTWYAMLTDLDSEIKLPELLLAEQVLMNVGVTEQHQMMVRTSLSQVISVDGVCNELINQHGSLHLREKRGPPAWRPRFGGKGAWKGKGGKGHQTYEDSAADYWDQGGEAYVSLGVFSAMLENGLDETYHQEFAEYAAEVVQTEAEERKARVTALKIRTTCRACGAKAHWSGDSVCPKGSGKGKPSDSSSSSTASTKGSGKSKSKDSGGKGGYQKPRTVYFAGRDDLHSEPRAYMAHRGDFTRVPPPIEMDARPATPTLPRTSFGWRGSTGHLVFTFELGRPARPPGTWPRLLLLRLRRRLWGLGLLLPPSSRRLWQLSAAASSNWSLVPGQDWDQEMLLQQENSDVVMDRLIRTRPGRRCRPRGPLQAVPLTGTSDLPLLRPLSTPPPGAPPKDENQSQIPEANVEPTGEEKDTVQAKGEDDKFKKPPCPHERTTTNGTNKYYFIKTCLKCNLVLERVKKESVEADTAAEGTRQHDQEKCPRKNVSRQHESSASATGYGALGGRNLEDPDTEAVKIMEMAGTVVMVQELEKLTGIVAKCAEIYRSKRPARSEPPKVQPAPALRTQAKFGSPAGEDRRGAPTRTDDAGITAETVLHSGKHNGKHFGHVYEEFLDYVSWILSQGGNIQAASLQNSERYIRGRKRREHQERQAYMALGAELPCSELLDYFRASDLDFEPLASPSSAASLNGIGGRVKALGKRTLSIAIQLADGSLATGVIQSTELEGSSAPLLLSYGAQRQLGFVLDVGAGTVYSKVFEQRVDLIDREGLPALRLLPLMPQKKPEHFAMAAEAIQPAEPDLEEDHPMEADEGDHWQQQGQAWMRVHLRPRSTLCDPRREPRDRDRGQGPLPSTNHTGERVELQGPWLRDTDYQETGGGETWTGYSLFFRDAVHCEQEREAEEELTLDTSCGFAAFDEEKPTVLTKGQRHLQDGSEGLQRHDATLWAQLDHLKRRDYLLLRPTGLMTSSRAIKERVPDACDGHHWHHPGAAQLPAKWSDNLAKRVLNAVLRELQELNCSVVFAAEEEAEELEEFGLMDGILGEEDLGEQLPPPIHSHQLGRDAVDPASKWLAIPRNKRLAIRKLQHDRPLFDNSYGAHAALGRDFGGSCGCLSLPGLFRKVICDAFEVVDAAGQKHTVLSLVDSGTKFHVAGLVASGGTPSSKSCAEFINTAWLSWAGPPAIFQVDQGVHNRGQVSSLMRSHGVEIRQAGRQAPWQIGRGERHGGILKAMVKRLVTAHQLSGESAISAAITQRRLPHDVTSLLGENETELFGTPTGDPAPGDRLWQDDADTPMIEGSPDERALPDGRPCLRSPAGALVRHDLACGRDLGSPGHHGGDPVEASVDYEAELDEAKRKYEDFLLGEEEDLPFEEETADFDGPTQVPYFDFVQPRPLVNDEAQREDAKGATETVTEVPQGPASADRLDGHVRSAMKFVKGRSEKRYRKKPVKQGAGRELNYQKADPELRKGLDASRQKEWSNWQKYTNMKKIFEEMKRQDSTLRVIPTRWVDTGKAEAGQPQKLKSRFVVRDDLEDSSSMRTDSPAGSQVAMGILLSYAAATRRTIKSGDISAAFLQGSELDRKLILSMPKDSPPEGMEEDDLVIVSTTVYGTKDAPRGWFKNVDTTLRGHQLRRLPLEPGLYVLNGHDQDCGNYVKGLLLVHVDDLLWVGDGDMEDVMKSVQQEYRELSRPDFTGQDLVEAKKTGEVRGQDQTPRHPLPGGQVGLQQALVAVQDASYAADYDTSASGRKLGYRSQSGRVLCLARREYLDTLEGFLYPIEWHSTVIRRVCKSTFQAESLSLQLGAVEAEHVRAVLHGLLEPNGKMNQSTEQEEEEEEEEQGGKGFSDKPYLAGGPEDCLKHVVLVSLLRHFVEDCRPFTFIDAHAGGGLYNLECDESQVFRNHEGGIAQVIDGVRDKTISDTVYRLMYAAMARLNIALGSHGFQHYLGSTAWALQWLRCQDQALLFELSAGATADLRRSLSILTTSEADIKLFQANSYEELVRNPPVCHQRQLILLDPPYDSARTYFTWNIYILWRLYNDRPKATLALWFPHYSDEQTEILLHRVQQLDLGEVLVAMMTLSRRSRQLLGSGLLVLRPPADLQDELLEVLPQLAHVLGAPGAAHVSVKLLLTAKNLSDGRWAKASDMADWAMGSPNGQGGVALVPVTDGPGGMAGCFGPPTCGAMPGICIIAAVWLPVQQQPQLQLPPRAFQAVSGTPKSSNVASLSIPHVSSPPVAPPELEAPGFKEVSAPPPPLQEPSLPLEHEDHLPSVGSAGHAEGACRPCAFVFKKGCDSGSQCTFCHLCPPGEKKRRMKEKSTKKATEVNLNLAASFVGRVCLPWNEHTVNSSEEGQQPPRTDEIRFVARHSAGRLLIEAVLSPRLSPVDSSEDENWRDFGQTYPFRVTRSQCDAFMDLRLIRLSGFLRVTDPTLYHVSMRPLFKVGPYLRWAVPVDFTLQAGAPFVKKVPSPWDPSLSHALLAELDQLNECSEDLVWTTIEDQIEPLSILRATVEVIAEHFPEEGPYVEVETPVGLVGRSVKVLKREAAKEAEFREARAKHEEEGWKEIKNLEGWTANSVHDAECLALVFDVRRIAFTGRDPSVVESMYEFLQIYNLPGIEGLSQLKSLNTLTIQKNKIGFAGVEDVVHLVDTTISTLDLQDNKIWDPDILPEVFTRMADLRVLYLKGNPCAKKIPNYRKGITAVCILMTDQSFLRTGELQMHSIAEILAGLEEERAERRRIKEEENSKHERNMKAFQEMIESVRREKRERDAMRVEDKFTDTTDPVVTTEQRMQQQAGSESVAMLDQENAEDIKDDAREHAERCLQSEKEARSEQGSQTAMENPMPPVGGLARLWVAPACDSLALQHGGERNSKEECQEEVQAQQAGDGGNVDKRKLVYEVRVVSEQVFFLMGAIAQDAHEKRWRDLAPKKHLPRWLEC</sequence>
<dbReference type="PANTHER" id="PTHR37426">
    <property type="entry name" value="RIBOSOMAL RNA LARGE SUBUNIT METHYLTRANSFERASE J"/>
    <property type="match status" value="1"/>
</dbReference>
<feature type="region of interest" description="Disordered" evidence="2">
    <location>
        <begin position="1511"/>
        <end position="1536"/>
    </location>
</feature>